<protein>
    <recommendedName>
        <fullName evidence="3">FAD/NAD(P)-binding domain-containing protein</fullName>
    </recommendedName>
</protein>
<dbReference type="AlphaFoldDB" id="A0A383DRS5"/>
<dbReference type="InterPro" id="IPR051691">
    <property type="entry name" value="Metab_Enz_Cyan_OpOx_G3PDH"/>
</dbReference>
<evidence type="ECO:0000256" key="1">
    <source>
        <dbReference type="ARBA" id="ARBA00023002"/>
    </source>
</evidence>
<dbReference type="EMBL" id="UINC01219187">
    <property type="protein sequence ID" value="SVE46548.1"/>
    <property type="molecule type" value="Genomic_DNA"/>
</dbReference>
<dbReference type="GO" id="GO:0016491">
    <property type="term" value="F:oxidoreductase activity"/>
    <property type="evidence" value="ECO:0007669"/>
    <property type="project" value="UniProtKB-KW"/>
</dbReference>
<dbReference type="SUPFAM" id="SSF51905">
    <property type="entry name" value="FAD/NAD(P)-binding domain"/>
    <property type="match status" value="1"/>
</dbReference>
<dbReference type="PANTHER" id="PTHR42949:SF3">
    <property type="entry name" value="ANAEROBIC GLYCEROL-3-PHOSPHATE DEHYDROGENASE SUBUNIT B"/>
    <property type="match status" value="1"/>
</dbReference>
<dbReference type="PANTHER" id="PTHR42949">
    <property type="entry name" value="ANAEROBIC GLYCEROL-3-PHOSPHATE DEHYDROGENASE SUBUNIT B"/>
    <property type="match status" value="1"/>
</dbReference>
<reference evidence="2" key="1">
    <citation type="submission" date="2018-05" db="EMBL/GenBank/DDBJ databases">
        <authorList>
            <person name="Lanie J.A."/>
            <person name="Ng W.-L."/>
            <person name="Kazmierczak K.M."/>
            <person name="Andrzejewski T.M."/>
            <person name="Davidsen T.M."/>
            <person name="Wayne K.J."/>
            <person name="Tettelin H."/>
            <person name="Glass J.I."/>
            <person name="Rusch D."/>
            <person name="Podicherti R."/>
            <person name="Tsui H.-C.T."/>
            <person name="Winkler M.E."/>
        </authorList>
    </citation>
    <scope>NUCLEOTIDE SEQUENCE</scope>
</reference>
<sequence>DLPGIMMSSAALRLIHLYAVRPGRKGVVLCGNWDGYSCALALVEAGVEVQTLVDLRAKPKVSHPLLEKVEALGIRIRFQQFVSQALVSSQGHHLAAVEVRQFDSADASSGILLGCDLLVMAVGYTPAYQLACQAGGLLSYDETAATFVVNNLPHDCHIAGSMNGVWKLDNVIADGAAAAQRALSGLDMRGNEVSIRAYEEEQSPNFSWPIFPHKRGMEFVDFDEDLQVEDIINA</sequence>
<feature type="non-terminal residue" evidence="2">
    <location>
        <position position="234"/>
    </location>
</feature>
<organism evidence="2">
    <name type="scientific">marine metagenome</name>
    <dbReference type="NCBI Taxonomy" id="408172"/>
    <lineage>
        <taxon>unclassified sequences</taxon>
        <taxon>metagenomes</taxon>
        <taxon>ecological metagenomes</taxon>
    </lineage>
</organism>
<evidence type="ECO:0008006" key="3">
    <source>
        <dbReference type="Google" id="ProtNLM"/>
    </source>
</evidence>
<feature type="non-terminal residue" evidence="2">
    <location>
        <position position="1"/>
    </location>
</feature>
<keyword evidence="1" id="KW-0560">Oxidoreductase</keyword>
<evidence type="ECO:0000313" key="2">
    <source>
        <dbReference type="EMBL" id="SVE46548.1"/>
    </source>
</evidence>
<dbReference type="Gene3D" id="3.50.50.60">
    <property type="entry name" value="FAD/NAD(P)-binding domain"/>
    <property type="match status" value="1"/>
</dbReference>
<accession>A0A383DRS5</accession>
<name>A0A383DRS5_9ZZZZ</name>
<dbReference type="InterPro" id="IPR036188">
    <property type="entry name" value="FAD/NAD-bd_sf"/>
</dbReference>
<gene>
    <name evidence="2" type="ORF">METZ01_LOCUS499402</name>
</gene>
<proteinExistence type="predicted"/>